<keyword evidence="8" id="KW-1185">Reference proteome</keyword>
<dbReference type="GO" id="GO:0022857">
    <property type="term" value="F:transmembrane transporter activity"/>
    <property type="evidence" value="ECO:0007669"/>
    <property type="project" value="InterPro"/>
</dbReference>
<dbReference type="PANTHER" id="PTHR42770">
    <property type="entry name" value="AMINO ACID TRANSPORTER-RELATED"/>
    <property type="match status" value="1"/>
</dbReference>
<dbReference type="EMBL" id="FNCW01000005">
    <property type="protein sequence ID" value="SDG68308.1"/>
    <property type="molecule type" value="Genomic_DNA"/>
</dbReference>
<organism evidence="7 8">
    <name type="scientific">Psychroflexus sediminis</name>
    <dbReference type="NCBI Taxonomy" id="470826"/>
    <lineage>
        <taxon>Bacteria</taxon>
        <taxon>Pseudomonadati</taxon>
        <taxon>Bacteroidota</taxon>
        <taxon>Flavobacteriia</taxon>
        <taxon>Flavobacteriales</taxon>
        <taxon>Flavobacteriaceae</taxon>
        <taxon>Psychroflexus</taxon>
    </lineage>
</organism>
<name>A0A1G7W8N7_9FLAO</name>
<dbReference type="Gene3D" id="1.20.1740.10">
    <property type="entry name" value="Amino acid/polyamine transporter I"/>
    <property type="match status" value="1"/>
</dbReference>
<feature type="transmembrane region" description="Helical" evidence="6">
    <location>
        <begin position="309"/>
        <end position="329"/>
    </location>
</feature>
<reference evidence="7 8" key="1">
    <citation type="submission" date="2016-10" db="EMBL/GenBank/DDBJ databases">
        <authorList>
            <person name="de Groot N.N."/>
        </authorList>
    </citation>
    <scope>NUCLEOTIDE SEQUENCE [LARGE SCALE GENOMIC DNA]</scope>
    <source>
        <strain evidence="7 8">DSM 19803</strain>
    </source>
</reference>
<keyword evidence="4 6" id="KW-1133">Transmembrane helix</keyword>
<protein>
    <submittedName>
        <fullName evidence="7">Amino acid:proton symporter, ABT family</fullName>
    </submittedName>
</protein>
<proteinExistence type="predicted"/>
<feature type="transmembrane region" description="Helical" evidence="6">
    <location>
        <begin position="7"/>
        <end position="27"/>
    </location>
</feature>
<dbReference type="InterPro" id="IPR002293">
    <property type="entry name" value="AA/rel_permease1"/>
</dbReference>
<dbReference type="PIRSF" id="PIRSF006060">
    <property type="entry name" value="AA_transporter"/>
    <property type="match status" value="1"/>
</dbReference>
<keyword evidence="2" id="KW-1003">Cell membrane</keyword>
<keyword evidence="5 6" id="KW-0472">Membrane</keyword>
<feature type="transmembrane region" description="Helical" evidence="6">
    <location>
        <begin position="335"/>
        <end position="354"/>
    </location>
</feature>
<evidence type="ECO:0000256" key="3">
    <source>
        <dbReference type="ARBA" id="ARBA00022692"/>
    </source>
</evidence>
<feature type="transmembrane region" description="Helical" evidence="6">
    <location>
        <begin position="392"/>
        <end position="412"/>
    </location>
</feature>
<evidence type="ECO:0000313" key="7">
    <source>
        <dbReference type="EMBL" id="SDG68308.1"/>
    </source>
</evidence>
<evidence type="ECO:0000256" key="5">
    <source>
        <dbReference type="ARBA" id="ARBA00023136"/>
    </source>
</evidence>
<dbReference type="STRING" id="470826.SAMN04488027_10565"/>
<evidence type="ECO:0000256" key="4">
    <source>
        <dbReference type="ARBA" id="ARBA00022989"/>
    </source>
</evidence>
<dbReference type="GO" id="GO:0005886">
    <property type="term" value="C:plasma membrane"/>
    <property type="evidence" value="ECO:0007669"/>
    <property type="project" value="UniProtKB-SubCell"/>
</dbReference>
<dbReference type="InterPro" id="IPR050367">
    <property type="entry name" value="APC_superfamily"/>
</dbReference>
<feature type="transmembrane region" description="Helical" evidence="6">
    <location>
        <begin position="183"/>
        <end position="204"/>
    </location>
</feature>
<sequence length="421" mass="45285">MGLWSATSIGVGAMIGAGIFALIGIAVQIAGQLAYVSFIIAGIIAAFTSYSVSKLAVKFPSKGGRVEYLNRAFGKGIFAGGLNITIWLGYTIVTALYAKAFSEYAAALLGMQGHSLFLSLMSIAIVALFIFINFAGSALVGKSELVTVIAKIGILLLFCILGFTTVQSSELSVSKSFDFADVMFASGVIFMSYEGFGLVANTAEDVRKPSKNLPKALFLSICIVMLVYILTSVVVIGNLSIPEILKAKEYVLAEAARPLLGEIGFDIMAIAALFSTASAINATIYGPVNMVHETAKANQLPSFLVKKIFNHKSGIALLVTGGLVILITITLDLEAIAEVGSLVFLMIYTLVNIANFKLRRKTKSKAWLVVLGIAGTSFAFAALFYHELQKQSLSLYVFFGLVLLCFIYEWIFQRKNLKNQD</sequence>
<evidence type="ECO:0000256" key="2">
    <source>
        <dbReference type="ARBA" id="ARBA00022475"/>
    </source>
</evidence>
<evidence type="ECO:0000256" key="1">
    <source>
        <dbReference type="ARBA" id="ARBA00004651"/>
    </source>
</evidence>
<feature type="transmembrane region" description="Helical" evidence="6">
    <location>
        <begin position="33"/>
        <end position="52"/>
    </location>
</feature>
<comment type="subcellular location">
    <subcellularLocation>
        <location evidence="1">Cell membrane</location>
        <topology evidence="1">Multi-pass membrane protein</topology>
    </subcellularLocation>
</comment>
<accession>A0A1G7W8N7</accession>
<feature type="transmembrane region" description="Helical" evidence="6">
    <location>
        <begin position="267"/>
        <end position="288"/>
    </location>
</feature>
<feature type="transmembrane region" description="Helical" evidence="6">
    <location>
        <begin position="117"/>
        <end position="140"/>
    </location>
</feature>
<feature type="transmembrane region" description="Helical" evidence="6">
    <location>
        <begin position="145"/>
        <end position="163"/>
    </location>
</feature>
<dbReference type="PANTHER" id="PTHR42770:SF11">
    <property type="entry name" value="INNER MEMBRANE TRANSPORT PROTEIN YBAT"/>
    <property type="match status" value="1"/>
</dbReference>
<evidence type="ECO:0000313" key="8">
    <source>
        <dbReference type="Proteomes" id="UP000199296"/>
    </source>
</evidence>
<feature type="transmembrane region" description="Helical" evidence="6">
    <location>
        <begin position="216"/>
        <end position="241"/>
    </location>
</feature>
<dbReference type="Proteomes" id="UP000199296">
    <property type="component" value="Unassembled WGS sequence"/>
</dbReference>
<feature type="transmembrane region" description="Helical" evidence="6">
    <location>
        <begin position="73"/>
        <end position="97"/>
    </location>
</feature>
<dbReference type="AlphaFoldDB" id="A0A1G7W8N7"/>
<gene>
    <name evidence="7" type="ORF">SAMN04488027_10565</name>
</gene>
<feature type="transmembrane region" description="Helical" evidence="6">
    <location>
        <begin position="366"/>
        <end position="386"/>
    </location>
</feature>
<keyword evidence="3 6" id="KW-0812">Transmembrane</keyword>
<evidence type="ECO:0000256" key="6">
    <source>
        <dbReference type="SAM" id="Phobius"/>
    </source>
</evidence>
<dbReference type="Pfam" id="PF13520">
    <property type="entry name" value="AA_permease_2"/>
    <property type="match status" value="1"/>
</dbReference>